<feature type="signal peptide" evidence="1">
    <location>
        <begin position="1"/>
        <end position="17"/>
    </location>
</feature>
<dbReference type="Gene3D" id="2.40.160.20">
    <property type="match status" value="1"/>
</dbReference>
<protein>
    <submittedName>
        <fullName evidence="2">Uncharacterized protein</fullName>
    </submittedName>
</protein>
<name>A0AAE0WX71_9PEZI</name>
<dbReference type="PANTHER" id="PTHR37315">
    <property type="entry name" value="UPF0311 PROTEIN BLR7842"/>
    <property type="match status" value="1"/>
</dbReference>
<keyword evidence="3" id="KW-1185">Reference proteome</keyword>
<feature type="chain" id="PRO_5042112644" evidence="1">
    <location>
        <begin position="18"/>
        <end position="207"/>
    </location>
</feature>
<dbReference type="InterPro" id="IPR020915">
    <property type="entry name" value="UPF0311"/>
</dbReference>
<proteinExistence type="predicted"/>
<comment type="caution">
    <text evidence="2">The sequence shown here is derived from an EMBL/GenBank/DDBJ whole genome shotgun (WGS) entry which is preliminary data.</text>
</comment>
<keyword evidence="1" id="KW-0732">Signal</keyword>
<sequence>MRFSVLTFLSFAALGLAQSPPHGYGGGDEPVAPGLTFLYRSYAVCGNGLYNTEGPRGIRTAIPILGGNVTGPRIKGQFRDLGADWGVTDVQTGIFSADTRYNLLTDDGANIFLQTSGPAQPSGDLHLRIVFETGDKKYYWLNNVIAVGVLHEVASNATTFTLRIDAWHVSRHEQAGLPDGALLTRCLFAKMTSEWNSTTFINGTTYA</sequence>
<dbReference type="Pfam" id="PF11578">
    <property type="entry name" value="DUF3237"/>
    <property type="match status" value="1"/>
</dbReference>
<dbReference type="Proteomes" id="UP001274830">
    <property type="component" value="Unassembled WGS sequence"/>
</dbReference>
<reference evidence="2" key="1">
    <citation type="submission" date="2023-07" db="EMBL/GenBank/DDBJ databases">
        <title>Black Yeasts Isolated from many extreme environments.</title>
        <authorList>
            <person name="Coleine C."/>
            <person name="Stajich J.E."/>
            <person name="Selbmann L."/>
        </authorList>
    </citation>
    <scope>NUCLEOTIDE SEQUENCE</scope>
    <source>
        <strain evidence="2">CCFEE 5485</strain>
    </source>
</reference>
<dbReference type="EMBL" id="JAUTXT010000001">
    <property type="protein sequence ID" value="KAK3680040.1"/>
    <property type="molecule type" value="Genomic_DNA"/>
</dbReference>
<accession>A0AAE0WX71</accession>
<organism evidence="2 3">
    <name type="scientific">Recurvomyces mirabilis</name>
    <dbReference type="NCBI Taxonomy" id="574656"/>
    <lineage>
        <taxon>Eukaryota</taxon>
        <taxon>Fungi</taxon>
        <taxon>Dikarya</taxon>
        <taxon>Ascomycota</taxon>
        <taxon>Pezizomycotina</taxon>
        <taxon>Dothideomycetes</taxon>
        <taxon>Dothideomycetidae</taxon>
        <taxon>Mycosphaerellales</taxon>
        <taxon>Teratosphaeriaceae</taxon>
        <taxon>Recurvomyces</taxon>
    </lineage>
</organism>
<gene>
    <name evidence="2" type="ORF">LTR78_000417</name>
</gene>
<evidence type="ECO:0000313" key="2">
    <source>
        <dbReference type="EMBL" id="KAK3680040.1"/>
    </source>
</evidence>
<evidence type="ECO:0000313" key="3">
    <source>
        <dbReference type="Proteomes" id="UP001274830"/>
    </source>
</evidence>
<dbReference type="AlphaFoldDB" id="A0AAE0WX71"/>
<dbReference type="PANTHER" id="PTHR37315:SF1">
    <property type="entry name" value="UPF0311 PROTEIN BLR7842"/>
    <property type="match status" value="1"/>
</dbReference>
<evidence type="ECO:0000256" key="1">
    <source>
        <dbReference type="SAM" id="SignalP"/>
    </source>
</evidence>